<accession>A0A3S3Q9X9</accession>
<dbReference type="Proteomes" id="UP000287527">
    <property type="component" value="Unassembled WGS sequence"/>
</dbReference>
<reference evidence="2 3" key="1">
    <citation type="submission" date="2019-01" db="EMBL/GenBank/DDBJ databases">
        <title>Flavobacterium sp. nov.,isolated from freshwater.</title>
        <authorList>
            <person name="Zhang R."/>
            <person name="Du Z.-J."/>
        </authorList>
    </citation>
    <scope>NUCLEOTIDE SEQUENCE [LARGE SCALE GENOMIC DNA]</scope>
    <source>
        <strain evidence="2 3">1E403</strain>
    </source>
</reference>
<sequence length="183" mass="21089">MKKLRFLIVLFVLTFSSSYSQTYFKFNAPTTLVGVPQIGIETSLGQKWTYQADVLGSYWESINGAPFKTLMVFSEVRYHFNEKYKGLYVGGHIGGALFEIQKWDYINTDKYQKGEALFFGATIGYQFQISDKWMIDMFVGGGNQQAHYKGRYLSTGKPYEFSSYNKSGEWLPYRGGIMFSYKL</sequence>
<keyword evidence="3" id="KW-1185">Reference proteome</keyword>
<feature type="chain" id="PRO_5018714873" evidence="1">
    <location>
        <begin position="23"/>
        <end position="183"/>
    </location>
</feature>
<dbReference type="EMBL" id="SBII01000010">
    <property type="protein sequence ID" value="RWW96637.1"/>
    <property type="molecule type" value="Genomic_DNA"/>
</dbReference>
<protein>
    <submittedName>
        <fullName evidence="2">DUF3575 domain-containing protein</fullName>
    </submittedName>
</protein>
<evidence type="ECO:0000313" key="3">
    <source>
        <dbReference type="Proteomes" id="UP000287527"/>
    </source>
</evidence>
<dbReference type="AlphaFoldDB" id="A0A3S3Q9X9"/>
<feature type="signal peptide" evidence="1">
    <location>
        <begin position="1"/>
        <end position="22"/>
    </location>
</feature>
<dbReference type="OrthoDB" id="1001751at2"/>
<evidence type="ECO:0000256" key="1">
    <source>
        <dbReference type="SAM" id="SignalP"/>
    </source>
</evidence>
<organism evidence="2 3">
    <name type="scientific">Flavobacterium cerinum</name>
    <dbReference type="NCBI Taxonomy" id="2502784"/>
    <lineage>
        <taxon>Bacteria</taxon>
        <taxon>Pseudomonadati</taxon>
        <taxon>Bacteroidota</taxon>
        <taxon>Flavobacteriia</taxon>
        <taxon>Flavobacteriales</taxon>
        <taxon>Flavobacteriaceae</taxon>
        <taxon>Flavobacterium</taxon>
    </lineage>
</organism>
<dbReference type="Pfam" id="PF12099">
    <property type="entry name" value="DUF3575"/>
    <property type="match status" value="1"/>
</dbReference>
<dbReference type="InterPro" id="IPR021958">
    <property type="entry name" value="DUF3575"/>
</dbReference>
<dbReference type="RefSeq" id="WP_128390540.1">
    <property type="nucleotide sequence ID" value="NZ_SBII01000010.1"/>
</dbReference>
<name>A0A3S3Q9X9_9FLAO</name>
<proteinExistence type="predicted"/>
<evidence type="ECO:0000313" key="2">
    <source>
        <dbReference type="EMBL" id="RWW96637.1"/>
    </source>
</evidence>
<gene>
    <name evidence="2" type="ORF">EPI11_13640</name>
</gene>
<comment type="caution">
    <text evidence="2">The sequence shown here is derived from an EMBL/GenBank/DDBJ whole genome shotgun (WGS) entry which is preliminary data.</text>
</comment>
<keyword evidence="1" id="KW-0732">Signal</keyword>